<feature type="compositionally biased region" description="Pro residues" evidence="1">
    <location>
        <begin position="335"/>
        <end position="356"/>
    </location>
</feature>
<keyword evidence="4" id="KW-1185">Reference proteome</keyword>
<evidence type="ECO:0000259" key="2">
    <source>
        <dbReference type="PROSITE" id="PS50191"/>
    </source>
</evidence>
<name>A0A2I0A2T7_9ASPA</name>
<dbReference type="SUPFAM" id="SSF46938">
    <property type="entry name" value="CRAL/TRIO N-terminal domain"/>
    <property type="match status" value="1"/>
</dbReference>
<dbReference type="OrthoDB" id="75724at2759"/>
<dbReference type="InterPro" id="IPR036273">
    <property type="entry name" value="CRAL/TRIO_N_dom_sf"/>
</dbReference>
<evidence type="ECO:0000256" key="1">
    <source>
        <dbReference type="SAM" id="MobiDB-lite"/>
    </source>
</evidence>
<feature type="region of interest" description="Disordered" evidence="1">
    <location>
        <begin position="320"/>
        <end position="356"/>
    </location>
</feature>
<dbReference type="InterPro" id="IPR001251">
    <property type="entry name" value="CRAL-TRIO_dom"/>
</dbReference>
<dbReference type="PANTHER" id="PTHR47104:SF1">
    <property type="entry name" value="SEC14P-LIKE PHOSPHATIDYLINOSITOL TRANSFER FAMILY PROTEIN"/>
    <property type="match status" value="1"/>
</dbReference>
<sequence length="433" mass="47854">METEKEMDVARIEAVLRVLKKQVPLTVKQVSYITSPVSSSSSSSSSLFRLGISSALQEKFCNDACIERFLKARGENVKKAAKNLRAVLSWRESIGTEHLMADEFSAELAEGLAYVSGNDEEGRPVVIFRIKQDYPKFHSHKSFVRLLAFTMEVAISTMARSVDQLVLIFDASFFRSASAFFNLFICTLKIIADYYPGRLHRAFAVDPPFLFPYLWKGARPFVELWAATAVVSSANFEDSPENEAKRTNSFHFDPSPTLTAGVAGGGGSASSRFSFTVSHFDSLKPWYLSMTSGRAVAPASPSLAGVSPVNARSYSFASPAARSGARRPIPSTPSSAPPRPPEAAPPLPQPRTPRPSFLPSPSTLLFAFRKEGVVGNRSERARESFFPLLKFYRRPYDEMIYRVKMKPPLGGLTSIVSPNVKLQRRHGSHHQGF</sequence>
<dbReference type="CDD" id="cd00170">
    <property type="entry name" value="SEC14"/>
    <property type="match status" value="1"/>
</dbReference>
<evidence type="ECO:0000313" key="3">
    <source>
        <dbReference type="EMBL" id="PKA49865.1"/>
    </source>
</evidence>
<gene>
    <name evidence="3" type="primary">PATL6</name>
    <name evidence="3" type="ORF">AXF42_Ash004407</name>
</gene>
<dbReference type="PANTHER" id="PTHR47104">
    <property type="entry name" value="SEC14P-LIKE PHOSPHATIDYLINOSITOL TRANSFER FAMILY PROTEIN"/>
    <property type="match status" value="1"/>
</dbReference>
<dbReference type="SMART" id="SM00516">
    <property type="entry name" value="SEC14"/>
    <property type="match status" value="1"/>
</dbReference>
<dbReference type="Gene3D" id="3.40.525.10">
    <property type="entry name" value="CRAL-TRIO lipid binding domain"/>
    <property type="match status" value="1"/>
</dbReference>
<reference evidence="3 4" key="1">
    <citation type="journal article" date="2017" name="Nature">
        <title>The Apostasia genome and the evolution of orchids.</title>
        <authorList>
            <person name="Zhang G.Q."/>
            <person name="Liu K.W."/>
            <person name="Li Z."/>
            <person name="Lohaus R."/>
            <person name="Hsiao Y.Y."/>
            <person name="Niu S.C."/>
            <person name="Wang J.Y."/>
            <person name="Lin Y.C."/>
            <person name="Xu Q."/>
            <person name="Chen L.J."/>
            <person name="Yoshida K."/>
            <person name="Fujiwara S."/>
            <person name="Wang Z.W."/>
            <person name="Zhang Y.Q."/>
            <person name="Mitsuda N."/>
            <person name="Wang M."/>
            <person name="Liu G.H."/>
            <person name="Pecoraro L."/>
            <person name="Huang H.X."/>
            <person name="Xiao X.J."/>
            <person name="Lin M."/>
            <person name="Wu X.Y."/>
            <person name="Wu W.L."/>
            <person name="Chen Y.Y."/>
            <person name="Chang S.B."/>
            <person name="Sakamoto S."/>
            <person name="Ohme-Takagi M."/>
            <person name="Yagi M."/>
            <person name="Zeng S.J."/>
            <person name="Shen C.Y."/>
            <person name="Yeh C.M."/>
            <person name="Luo Y.B."/>
            <person name="Tsai W.C."/>
            <person name="Van de Peer Y."/>
            <person name="Liu Z.J."/>
        </authorList>
    </citation>
    <scope>NUCLEOTIDE SEQUENCE [LARGE SCALE GENOMIC DNA]</scope>
    <source>
        <strain evidence="4">cv. Shenzhen</strain>
        <tissue evidence="3">Stem</tissue>
    </source>
</reference>
<accession>A0A2I0A2T7</accession>
<dbReference type="Proteomes" id="UP000236161">
    <property type="component" value="Unassembled WGS sequence"/>
</dbReference>
<dbReference type="EMBL" id="KZ452037">
    <property type="protein sequence ID" value="PKA49865.1"/>
    <property type="molecule type" value="Genomic_DNA"/>
</dbReference>
<dbReference type="SUPFAM" id="SSF52087">
    <property type="entry name" value="CRAL/TRIO domain"/>
    <property type="match status" value="1"/>
</dbReference>
<feature type="compositionally biased region" description="Low complexity" evidence="1">
    <location>
        <begin position="320"/>
        <end position="334"/>
    </location>
</feature>
<protein>
    <submittedName>
        <fullName evidence="3">Patellin-6</fullName>
    </submittedName>
</protein>
<dbReference type="InterPro" id="IPR036865">
    <property type="entry name" value="CRAL-TRIO_dom_sf"/>
</dbReference>
<proteinExistence type="predicted"/>
<dbReference type="PROSITE" id="PS50191">
    <property type="entry name" value="CRAL_TRIO"/>
    <property type="match status" value="1"/>
</dbReference>
<dbReference type="AlphaFoldDB" id="A0A2I0A2T7"/>
<feature type="domain" description="CRAL-TRIO" evidence="2">
    <location>
        <begin position="101"/>
        <end position="270"/>
    </location>
</feature>
<organism evidence="3 4">
    <name type="scientific">Apostasia shenzhenica</name>
    <dbReference type="NCBI Taxonomy" id="1088818"/>
    <lineage>
        <taxon>Eukaryota</taxon>
        <taxon>Viridiplantae</taxon>
        <taxon>Streptophyta</taxon>
        <taxon>Embryophyta</taxon>
        <taxon>Tracheophyta</taxon>
        <taxon>Spermatophyta</taxon>
        <taxon>Magnoliopsida</taxon>
        <taxon>Liliopsida</taxon>
        <taxon>Asparagales</taxon>
        <taxon>Orchidaceae</taxon>
        <taxon>Apostasioideae</taxon>
        <taxon>Apostasia</taxon>
    </lineage>
</organism>
<dbReference type="Pfam" id="PF00650">
    <property type="entry name" value="CRAL_TRIO"/>
    <property type="match status" value="1"/>
</dbReference>
<evidence type="ECO:0000313" key="4">
    <source>
        <dbReference type="Proteomes" id="UP000236161"/>
    </source>
</evidence>